<keyword evidence="2 6" id="KW-0396">Initiation factor</keyword>
<evidence type="ECO:0000256" key="1">
    <source>
        <dbReference type="ARBA" id="ARBA00022490"/>
    </source>
</evidence>
<reference evidence="6 8" key="2">
    <citation type="journal article" date="2013" name="J. Biotechnol.">
        <title>Establishment and interpretation of the genome sequence of the phytopathogenic fungus Rhizoctonia solani AG1-IB isolate 7/3/14.</title>
        <authorList>
            <person name="Wibberg D.W."/>
            <person name="Jelonek L.J."/>
            <person name="Rupp O.R."/>
            <person name="Hennig M.H."/>
            <person name="Eikmeyer F.E."/>
            <person name="Goesmann A.G."/>
            <person name="Hartmann A.H."/>
            <person name="Borriss R.B."/>
            <person name="Grosch R.G."/>
            <person name="Puehler A.P."/>
            <person name="Schlueter A.S."/>
        </authorList>
    </citation>
    <scope>NUCLEOTIDE SEQUENCE [LARGE SCALE GENOMIC DNA]</scope>
    <source>
        <strain evidence="8">AG1-IB / isolate 7/3/14</strain>
        <strain evidence="6">Isolate 7/3/14</strain>
    </source>
</reference>
<keyword evidence="3" id="KW-0694">RNA-binding</keyword>
<dbReference type="InterPro" id="IPR015943">
    <property type="entry name" value="WD40/YVTN_repeat-like_dom_sf"/>
</dbReference>
<reference evidence="6" key="1">
    <citation type="submission" date="2012-10" db="EMBL/GenBank/DDBJ databases">
        <authorList>
            <person name="Jelonek L."/>
        </authorList>
    </citation>
    <scope>NUCLEOTIDE SEQUENCE</scope>
    <source>
        <strain evidence="6">Isolate 7/3/14</strain>
    </source>
</reference>
<name>M5C6E4_THACB</name>
<dbReference type="SUPFAM" id="SSF82171">
    <property type="entry name" value="DPP6 N-terminal domain-like"/>
    <property type="match status" value="1"/>
</dbReference>
<proteinExistence type="predicted"/>
<dbReference type="AlphaFoldDB" id="M5C6E4"/>
<organism evidence="6 8">
    <name type="scientific">Thanatephorus cucumeris (strain AG1-IB / isolate 7/3/14)</name>
    <name type="common">Lettuce bottom rot fungus</name>
    <name type="synonym">Rhizoctonia solani</name>
    <dbReference type="NCBI Taxonomy" id="1108050"/>
    <lineage>
        <taxon>Eukaryota</taxon>
        <taxon>Fungi</taxon>
        <taxon>Dikarya</taxon>
        <taxon>Basidiomycota</taxon>
        <taxon>Agaricomycotina</taxon>
        <taxon>Agaricomycetes</taxon>
        <taxon>Cantharellales</taxon>
        <taxon>Ceratobasidiaceae</taxon>
        <taxon>Rhizoctonia</taxon>
        <taxon>Rhizoctonia solani AG-1</taxon>
    </lineage>
</organism>
<evidence type="ECO:0000256" key="4">
    <source>
        <dbReference type="ARBA" id="ARBA00022917"/>
    </source>
</evidence>
<dbReference type="Pfam" id="PF08662">
    <property type="entry name" value="eIF2A"/>
    <property type="match status" value="1"/>
</dbReference>
<dbReference type="HOGENOM" id="CLU_1176100_0_0_1"/>
<dbReference type="GO" id="GO:0003743">
    <property type="term" value="F:translation initiation factor activity"/>
    <property type="evidence" value="ECO:0007669"/>
    <property type="project" value="UniProtKB-KW"/>
</dbReference>
<evidence type="ECO:0000313" key="6">
    <source>
        <dbReference type="EMBL" id="CCO34981.1"/>
    </source>
</evidence>
<dbReference type="GO" id="GO:0031369">
    <property type="term" value="F:translation initiation factor binding"/>
    <property type="evidence" value="ECO:0007669"/>
    <property type="project" value="InterPro"/>
</dbReference>
<dbReference type="InterPro" id="IPR013979">
    <property type="entry name" value="TIF_beta_prop-like"/>
</dbReference>
<gene>
    <name evidence="6" type="ORF">BN14_09094</name>
    <name evidence="7" type="ORF">BN14_11086</name>
</gene>
<dbReference type="Gene3D" id="2.130.10.10">
    <property type="entry name" value="YVTN repeat-like/Quinoprotein amine dehydrogenase"/>
    <property type="match status" value="1"/>
</dbReference>
<evidence type="ECO:0000256" key="2">
    <source>
        <dbReference type="ARBA" id="ARBA00022540"/>
    </source>
</evidence>
<dbReference type="PANTHER" id="PTHR14068:SF0">
    <property type="entry name" value="EUKARYOTIC TRANSLATION INITIATION FACTOR 3 SUBUNIT B"/>
    <property type="match status" value="1"/>
</dbReference>
<keyword evidence="4" id="KW-0648">Protein biosynthesis</keyword>
<evidence type="ECO:0000313" key="8">
    <source>
        <dbReference type="Proteomes" id="UP000012065"/>
    </source>
</evidence>
<dbReference type="InterPro" id="IPR011400">
    <property type="entry name" value="EIF3B"/>
</dbReference>
<comment type="caution">
    <text evidence="6">The sequence shown here is derived from an EMBL/GenBank/DDBJ whole genome shotgun (WGS) entry which is preliminary data.</text>
</comment>
<keyword evidence="1" id="KW-0963">Cytoplasm</keyword>
<dbReference type="GO" id="GO:0005852">
    <property type="term" value="C:eukaryotic translation initiation factor 3 complex"/>
    <property type="evidence" value="ECO:0007669"/>
    <property type="project" value="InterPro"/>
</dbReference>
<protein>
    <submittedName>
        <fullName evidence="6">Eukaryotic translation initiation factor 3 subunit B Short=eIF3b</fullName>
    </submittedName>
</protein>
<accession>M5C6E4</accession>
<dbReference type="GO" id="GO:0003723">
    <property type="term" value="F:RNA binding"/>
    <property type="evidence" value="ECO:0007669"/>
    <property type="project" value="UniProtKB-KW"/>
</dbReference>
<feature type="domain" description="Translation initiation factor beta propellor-like" evidence="5">
    <location>
        <begin position="2"/>
        <end position="133"/>
    </location>
</feature>
<evidence type="ECO:0000313" key="7">
    <source>
        <dbReference type="EMBL" id="CCO36938.1"/>
    </source>
</evidence>
<evidence type="ECO:0000259" key="5">
    <source>
        <dbReference type="Pfam" id="PF08662"/>
    </source>
</evidence>
<sequence>MDVSFFQLEKGKNFKLLKLLKDKTTNAIRWSPKGRHVVLGSIFPVSKFELEFYDLEFTIDPERINTHTAEWGSLAQHLATVEHYGVTDVEWDPSGRYVASSASVWRPTPEHGWSLWDFRGQELVKQPADKFKQFLWRPRPRTLLTKGQQKEVRKNLKEYSRVFDEADAAEESHADKELVAQRRRLLDEWNAWRKKVRPEVQERMARLGKKAKGREDREEVEEWLEEVIEEVIEVVE</sequence>
<dbReference type="Proteomes" id="UP000012065">
    <property type="component" value="Unassembled WGS sequence"/>
</dbReference>
<dbReference type="PANTHER" id="PTHR14068">
    <property type="entry name" value="EUKARYOTIC TRANSLATION INITIATION FACTOR 3 EIF3 -RELATED"/>
    <property type="match status" value="1"/>
</dbReference>
<evidence type="ECO:0000256" key="3">
    <source>
        <dbReference type="ARBA" id="ARBA00022884"/>
    </source>
</evidence>
<dbReference type="EMBL" id="CAOJ01013916">
    <property type="protein sequence ID" value="CCO34981.1"/>
    <property type="molecule type" value="Genomic_DNA"/>
</dbReference>
<dbReference type="EMBL" id="CAOJ01016581">
    <property type="protein sequence ID" value="CCO36938.1"/>
    <property type="molecule type" value="Genomic_DNA"/>
</dbReference>